<dbReference type="EMBL" id="GBRH01259453">
    <property type="protein sequence ID" value="JAD38442.1"/>
    <property type="molecule type" value="Transcribed_RNA"/>
</dbReference>
<reference evidence="1" key="2">
    <citation type="journal article" date="2015" name="Data Brief">
        <title>Shoot transcriptome of the giant reed, Arundo donax.</title>
        <authorList>
            <person name="Barrero R.A."/>
            <person name="Guerrero F.D."/>
            <person name="Moolhuijzen P."/>
            <person name="Goolsby J.A."/>
            <person name="Tidwell J."/>
            <person name="Bellgard S.E."/>
            <person name="Bellgard M.I."/>
        </authorList>
    </citation>
    <scope>NUCLEOTIDE SEQUENCE</scope>
    <source>
        <tissue evidence="1">Shoot tissue taken approximately 20 cm above the soil surface</tissue>
    </source>
</reference>
<protein>
    <submittedName>
        <fullName evidence="1">Uncharacterized protein</fullName>
    </submittedName>
</protein>
<proteinExistence type="predicted"/>
<dbReference type="AlphaFoldDB" id="A0A0A8ZUD8"/>
<sequence>MLLSFRLFRDYEYFNYLDPIVIYSMM</sequence>
<accession>A0A0A8ZUD8</accession>
<evidence type="ECO:0000313" key="1">
    <source>
        <dbReference type="EMBL" id="JAD38442.1"/>
    </source>
</evidence>
<name>A0A0A8ZUD8_ARUDO</name>
<reference evidence="1" key="1">
    <citation type="submission" date="2014-09" db="EMBL/GenBank/DDBJ databases">
        <authorList>
            <person name="Magalhaes I.L.F."/>
            <person name="Oliveira U."/>
            <person name="Santos F.R."/>
            <person name="Vidigal T.H.D.A."/>
            <person name="Brescovit A.D."/>
            <person name="Santos A.J."/>
        </authorList>
    </citation>
    <scope>NUCLEOTIDE SEQUENCE</scope>
    <source>
        <tissue evidence="1">Shoot tissue taken approximately 20 cm above the soil surface</tissue>
    </source>
</reference>
<organism evidence="1">
    <name type="scientific">Arundo donax</name>
    <name type="common">Giant reed</name>
    <name type="synonym">Donax arundinaceus</name>
    <dbReference type="NCBI Taxonomy" id="35708"/>
    <lineage>
        <taxon>Eukaryota</taxon>
        <taxon>Viridiplantae</taxon>
        <taxon>Streptophyta</taxon>
        <taxon>Embryophyta</taxon>
        <taxon>Tracheophyta</taxon>
        <taxon>Spermatophyta</taxon>
        <taxon>Magnoliopsida</taxon>
        <taxon>Liliopsida</taxon>
        <taxon>Poales</taxon>
        <taxon>Poaceae</taxon>
        <taxon>PACMAD clade</taxon>
        <taxon>Arundinoideae</taxon>
        <taxon>Arundineae</taxon>
        <taxon>Arundo</taxon>
    </lineage>
</organism>